<dbReference type="PANTHER" id="PTHR47466:SF1">
    <property type="entry name" value="METALLOPROTEASE MEP1 (AFU_ORTHOLOGUE AFUA_1G07730)-RELATED"/>
    <property type="match status" value="1"/>
</dbReference>
<keyword evidence="4 10" id="KW-0732">Signal</keyword>
<keyword evidence="13" id="KW-1185">Reference proteome</keyword>
<keyword evidence="2" id="KW-0645">Protease</keyword>
<evidence type="ECO:0000256" key="6">
    <source>
        <dbReference type="ARBA" id="ARBA00022833"/>
    </source>
</evidence>
<dbReference type="PANTHER" id="PTHR47466">
    <property type="match status" value="1"/>
</dbReference>
<dbReference type="GeneID" id="34616298"/>
<comment type="similarity">
    <text evidence="1">Belongs to the peptidase M43B family.</text>
</comment>
<feature type="domain" description="Peptidase M43 pregnancy-associated plasma-A" evidence="11">
    <location>
        <begin position="217"/>
        <end position="306"/>
    </location>
</feature>
<dbReference type="EMBL" id="KV878349">
    <property type="protein sequence ID" value="OJJ44203.1"/>
    <property type="molecule type" value="Genomic_DNA"/>
</dbReference>
<reference evidence="13" key="1">
    <citation type="journal article" date="2017" name="Genome Biol.">
        <title>Comparative genomics reveals high biological diversity and specific adaptations in the industrially and medically important fungal genus Aspergillus.</title>
        <authorList>
            <person name="de Vries R.P."/>
            <person name="Riley R."/>
            <person name="Wiebenga A."/>
            <person name="Aguilar-Osorio G."/>
            <person name="Amillis S."/>
            <person name="Uchima C.A."/>
            <person name="Anderluh G."/>
            <person name="Asadollahi M."/>
            <person name="Askin M."/>
            <person name="Barry K."/>
            <person name="Battaglia E."/>
            <person name="Bayram O."/>
            <person name="Benocci T."/>
            <person name="Braus-Stromeyer S.A."/>
            <person name="Caldana C."/>
            <person name="Canovas D."/>
            <person name="Cerqueira G.C."/>
            <person name="Chen F."/>
            <person name="Chen W."/>
            <person name="Choi C."/>
            <person name="Clum A."/>
            <person name="Dos Santos R.A."/>
            <person name="Damasio A.R."/>
            <person name="Diallinas G."/>
            <person name="Emri T."/>
            <person name="Fekete E."/>
            <person name="Flipphi M."/>
            <person name="Freyberg S."/>
            <person name="Gallo A."/>
            <person name="Gournas C."/>
            <person name="Habgood R."/>
            <person name="Hainaut M."/>
            <person name="Harispe M.L."/>
            <person name="Henrissat B."/>
            <person name="Hilden K.S."/>
            <person name="Hope R."/>
            <person name="Hossain A."/>
            <person name="Karabika E."/>
            <person name="Karaffa L."/>
            <person name="Karanyi Z."/>
            <person name="Krasevec N."/>
            <person name="Kuo A."/>
            <person name="Kusch H."/>
            <person name="LaButti K."/>
            <person name="Lagendijk E.L."/>
            <person name="Lapidus A."/>
            <person name="Levasseur A."/>
            <person name="Lindquist E."/>
            <person name="Lipzen A."/>
            <person name="Logrieco A.F."/>
            <person name="MacCabe A."/>
            <person name="Maekelae M.R."/>
            <person name="Malavazi I."/>
            <person name="Melin P."/>
            <person name="Meyer V."/>
            <person name="Mielnichuk N."/>
            <person name="Miskei M."/>
            <person name="Molnar A.P."/>
            <person name="Mule G."/>
            <person name="Ngan C.Y."/>
            <person name="Orejas M."/>
            <person name="Orosz E."/>
            <person name="Ouedraogo J.P."/>
            <person name="Overkamp K.M."/>
            <person name="Park H.-S."/>
            <person name="Perrone G."/>
            <person name="Piumi F."/>
            <person name="Punt P.J."/>
            <person name="Ram A.F."/>
            <person name="Ramon A."/>
            <person name="Rauscher S."/>
            <person name="Record E."/>
            <person name="Riano-Pachon D.M."/>
            <person name="Robert V."/>
            <person name="Roehrig J."/>
            <person name="Ruller R."/>
            <person name="Salamov A."/>
            <person name="Salih N.S."/>
            <person name="Samson R.A."/>
            <person name="Sandor E."/>
            <person name="Sanguinetti M."/>
            <person name="Schuetze T."/>
            <person name="Sepcic K."/>
            <person name="Shelest E."/>
            <person name="Sherlock G."/>
            <person name="Sophianopoulou V."/>
            <person name="Squina F.M."/>
            <person name="Sun H."/>
            <person name="Susca A."/>
            <person name="Todd R.B."/>
            <person name="Tsang A."/>
            <person name="Unkles S.E."/>
            <person name="van de Wiele N."/>
            <person name="van Rossen-Uffink D."/>
            <person name="Oliveira J.V."/>
            <person name="Vesth T.C."/>
            <person name="Visser J."/>
            <person name="Yu J.-H."/>
            <person name="Zhou M."/>
            <person name="Andersen M.R."/>
            <person name="Archer D.B."/>
            <person name="Baker S.E."/>
            <person name="Benoit I."/>
            <person name="Brakhage A.A."/>
            <person name="Braus G.H."/>
            <person name="Fischer R."/>
            <person name="Frisvad J.C."/>
            <person name="Goldman G.H."/>
            <person name="Houbraken J."/>
            <person name="Oakley B."/>
            <person name="Pocsi I."/>
            <person name="Scazzocchio C."/>
            <person name="Seiboth B."/>
            <person name="vanKuyk P.A."/>
            <person name="Wortman J."/>
            <person name="Dyer P.S."/>
            <person name="Grigoriev I.V."/>
        </authorList>
    </citation>
    <scope>NUCLEOTIDE SEQUENCE [LARGE SCALE GENOMIC DNA]</scope>
    <source>
        <strain evidence="13">CBS 506.65</strain>
    </source>
</reference>
<sequence>MHQVFLLHSFVVFIIVIHFNISSARGFCATSAPDERLEAEHKRLSSIERQANDGNGFEGRKDGSVIEIETWFHIVSSEEKSRLVSDAMISNQFAILQSAYGNTNISYRLQGVTHHVNDTWARNEDDLAMKRALRQGTYRTLNVYFQTDLQGASGDSARVIDDDPSRESLENELSSSVLGFCTLPDPSINASSPSGQYINDGCNILANTMPGGSITHYNLGGTAIHEIGHWNGLLHTFQGESCSPNNDGDYISDTPQESTPTDGCPSGKDSCPRSPGLDPVHNYMDYSSDDCYSEFTANQAQRMQNMWFSLREAK</sequence>
<dbReference type="CDD" id="cd04275">
    <property type="entry name" value="ZnMc_pappalysin_like"/>
    <property type="match status" value="1"/>
</dbReference>
<evidence type="ECO:0000256" key="2">
    <source>
        <dbReference type="ARBA" id="ARBA00022670"/>
    </source>
</evidence>
<dbReference type="OrthoDB" id="536211at2759"/>
<dbReference type="STRING" id="1073090.A0A1L9SAJ7"/>
<gene>
    <name evidence="12" type="ORF">ASPZODRAFT_72400</name>
</gene>
<evidence type="ECO:0000259" key="11">
    <source>
        <dbReference type="Pfam" id="PF05572"/>
    </source>
</evidence>
<keyword evidence="6" id="KW-0862">Zinc</keyword>
<evidence type="ECO:0000256" key="10">
    <source>
        <dbReference type="SAM" id="SignalP"/>
    </source>
</evidence>
<proteinExistence type="inferred from homology"/>
<evidence type="ECO:0000256" key="7">
    <source>
        <dbReference type="ARBA" id="ARBA00023049"/>
    </source>
</evidence>
<dbReference type="Pfam" id="PF05572">
    <property type="entry name" value="Peptidase_M43"/>
    <property type="match status" value="1"/>
</dbReference>
<evidence type="ECO:0000256" key="9">
    <source>
        <dbReference type="SAM" id="MobiDB-lite"/>
    </source>
</evidence>
<evidence type="ECO:0000313" key="12">
    <source>
        <dbReference type="EMBL" id="OJJ44203.1"/>
    </source>
</evidence>
<evidence type="ECO:0000256" key="4">
    <source>
        <dbReference type="ARBA" id="ARBA00022729"/>
    </source>
</evidence>
<feature type="chain" id="PRO_5012408772" description="Peptidase M43 pregnancy-associated plasma-A domain-containing protein" evidence="10">
    <location>
        <begin position="27"/>
        <end position="314"/>
    </location>
</feature>
<dbReference type="VEuPathDB" id="FungiDB:ASPZODRAFT_72400"/>
<evidence type="ECO:0000256" key="8">
    <source>
        <dbReference type="ARBA" id="ARBA00023157"/>
    </source>
</evidence>
<evidence type="ECO:0000313" key="13">
    <source>
        <dbReference type="Proteomes" id="UP000184188"/>
    </source>
</evidence>
<feature type="region of interest" description="Disordered" evidence="9">
    <location>
        <begin position="244"/>
        <end position="275"/>
    </location>
</feature>
<dbReference type="GO" id="GO:0008237">
    <property type="term" value="F:metallopeptidase activity"/>
    <property type="evidence" value="ECO:0007669"/>
    <property type="project" value="UniProtKB-KW"/>
</dbReference>
<dbReference type="Proteomes" id="UP000184188">
    <property type="component" value="Unassembled WGS sequence"/>
</dbReference>
<evidence type="ECO:0000256" key="1">
    <source>
        <dbReference type="ARBA" id="ARBA00008721"/>
    </source>
</evidence>
<keyword evidence="8" id="KW-1015">Disulfide bond</keyword>
<accession>A0A1L9SAJ7</accession>
<protein>
    <recommendedName>
        <fullName evidence="11">Peptidase M43 pregnancy-associated plasma-A domain-containing protein</fullName>
    </recommendedName>
</protein>
<dbReference type="InterPro" id="IPR024079">
    <property type="entry name" value="MetalloPept_cat_dom_sf"/>
</dbReference>
<dbReference type="Gene3D" id="3.40.390.10">
    <property type="entry name" value="Collagenase (Catalytic Domain)"/>
    <property type="match status" value="1"/>
</dbReference>
<keyword evidence="5" id="KW-0378">Hydrolase</keyword>
<feature type="signal peptide" evidence="10">
    <location>
        <begin position="1"/>
        <end position="26"/>
    </location>
</feature>
<dbReference type="InterPro" id="IPR008754">
    <property type="entry name" value="Peptidase_M43"/>
</dbReference>
<keyword evidence="7" id="KW-0482">Metalloprotease</keyword>
<dbReference type="GO" id="GO:0006508">
    <property type="term" value="P:proteolysis"/>
    <property type="evidence" value="ECO:0007669"/>
    <property type="project" value="UniProtKB-KW"/>
</dbReference>
<dbReference type="RefSeq" id="XP_022578713.1">
    <property type="nucleotide sequence ID" value="XM_022729834.1"/>
</dbReference>
<dbReference type="SUPFAM" id="SSF55486">
    <property type="entry name" value="Metalloproteases ('zincins'), catalytic domain"/>
    <property type="match status" value="1"/>
</dbReference>
<organism evidence="12 13">
    <name type="scientific">Penicilliopsis zonata CBS 506.65</name>
    <dbReference type="NCBI Taxonomy" id="1073090"/>
    <lineage>
        <taxon>Eukaryota</taxon>
        <taxon>Fungi</taxon>
        <taxon>Dikarya</taxon>
        <taxon>Ascomycota</taxon>
        <taxon>Pezizomycotina</taxon>
        <taxon>Eurotiomycetes</taxon>
        <taxon>Eurotiomycetidae</taxon>
        <taxon>Eurotiales</taxon>
        <taxon>Aspergillaceae</taxon>
        <taxon>Penicilliopsis</taxon>
    </lineage>
</organism>
<name>A0A1L9SAJ7_9EURO</name>
<evidence type="ECO:0000256" key="3">
    <source>
        <dbReference type="ARBA" id="ARBA00022723"/>
    </source>
</evidence>
<keyword evidence="3" id="KW-0479">Metal-binding</keyword>
<dbReference type="GO" id="GO:0046872">
    <property type="term" value="F:metal ion binding"/>
    <property type="evidence" value="ECO:0007669"/>
    <property type="project" value="UniProtKB-KW"/>
</dbReference>
<dbReference type="AlphaFoldDB" id="A0A1L9SAJ7"/>
<evidence type="ECO:0000256" key="5">
    <source>
        <dbReference type="ARBA" id="ARBA00022801"/>
    </source>
</evidence>